<feature type="transmembrane region" description="Helical" evidence="5">
    <location>
        <begin position="24"/>
        <end position="49"/>
    </location>
</feature>
<name>A0A0U3AH39_9ALTE</name>
<accession>A0A0U3AH39</accession>
<evidence type="ECO:0000256" key="4">
    <source>
        <dbReference type="ARBA" id="ARBA00023136"/>
    </source>
</evidence>
<dbReference type="NCBIfam" id="TIGR00945">
    <property type="entry name" value="tatC"/>
    <property type="match status" value="1"/>
</dbReference>
<keyword evidence="5" id="KW-1003">Cell membrane</keyword>
<feature type="transmembrane region" description="Helical" evidence="5">
    <location>
        <begin position="203"/>
        <end position="219"/>
    </location>
</feature>
<evidence type="ECO:0000256" key="1">
    <source>
        <dbReference type="ARBA" id="ARBA00004141"/>
    </source>
</evidence>
<feature type="transmembrane region" description="Helical" evidence="5">
    <location>
        <begin position="225"/>
        <end position="245"/>
    </location>
</feature>
<evidence type="ECO:0000313" key="6">
    <source>
        <dbReference type="EMBL" id="ALS98017.1"/>
    </source>
</evidence>
<evidence type="ECO:0000256" key="2">
    <source>
        <dbReference type="ARBA" id="ARBA00022692"/>
    </source>
</evidence>
<evidence type="ECO:0000256" key="5">
    <source>
        <dbReference type="HAMAP-Rule" id="MF_00902"/>
    </source>
</evidence>
<feature type="transmembrane region" description="Helical" evidence="5">
    <location>
        <begin position="166"/>
        <end position="191"/>
    </location>
</feature>
<evidence type="ECO:0000313" key="7">
    <source>
        <dbReference type="Proteomes" id="UP000068447"/>
    </source>
</evidence>
<reference evidence="6 7" key="1">
    <citation type="submission" date="2015-12" db="EMBL/GenBank/DDBJ databases">
        <title>Complete genome of Lacimicrobium alkaliphilum KCTC 32984.</title>
        <authorList>
            <person name="Kim S.-G."/>
            <person name="Lee Y.-J."/>
        </authorList>
    </citation>
    <scope>NUCLEOTIDE SEQUENCE [LARGE SCALE GENOMIC DNA]</scope>
    <source>
        <strain evidence="6 7">YelD216</strain>
    </source>
</reference>
<dbReference type="GO" id="GO:0009977">
    <property type="term" value="F:proton motive force dependent protein transmembrane transporter activity"/>
    <property type="evidence" value="ECO:0007669"/>
    <property type="project" value="TreeGrafter"/>
</dbReference>
<keyword evidence="5" id="KW-0811">Translocation</keyword>
<dbReference type="Proteomes" id="UP000068447">
    <property type="component" value="Chromosome"/>
</dbReference>
<comment type="similarity">
    <text evidence="5">Belongs to the TatC family.</text>
</comment>
<dbReference type="GO" id="GO:0033281">
    <property type="term" value="C:TAT protein transport complex"/>
    <property type="evidence" value="ECO:0007669"/>
    <property type="project" value="UniProtKB-UniRule"/>
</dbReference>
<dbReference type="InterPro" id="IPR019820">
    <property type="entry name" value="Sec-indep_translocase_CS"/>
</dbReference>
<dbReference type="GO" id="GO:0043953">
    <property type="term" value="P:protein transport by the Tat complex"/>
    <property type="evidence" value="ECO:0007669"/>
    <property type="project" value="UniProtKB-UniRule"/>
</dbReference>
<comment type="subcellular location">
    <subcellularLocation>
        <location evidence="5">Cell membrane</location>
        <topology evidence="5">Multi-pass membrane protein</topology>
    </subcellularLocation>
    <subcellularLocation>
        <location evidence="1">Membrane</location>
        <topology evidence="1">Multi-pass membrane protein</topology>
    </subcellularLocation>
</comment>
<protein>
    <recommendedName>
        <fullName evidence="5">Sec-independent protein translocase protein TatC</fullName>
    </recommendedName>
</protein>
<dbReference type="GO" id="GO:0065002">
    <property type="term" value="P:intracellular protein transmembrane transport"/>
    <property type="evidence" value="ECO:0007669"/>
    <property type="project" value="TreeGrafter"/>
</dbReference>
<evidence type="ECO:0000256" key="3">
    <source>
        <dbReference type="ARBA" id="ARBA00022989"/>
    </source>
</evidence>
<dbReference type="PRINTS" id="PR01840">
    <property type="entry name" value="TATCFAMILY"/>
</dbReference>
<dbReference type="EMBL" id="CP013650">
    <property type="protein sequence ID" value="ALS98017.1"/>
    <property type="molecule type" value="Genomic_DNA"/>
</dbReference>
<dbReference type="PANTHER" id="PTHR30371">
    <property type="entry name" value="SEC-INDEPENDENT PROTEIN TRANSLOCASE PROTEIN TATC"/>
    <property type="match status" value="1"/>
</dbReference>
<keyword evidence="5" id="KW-0653">Protein transport</keyword>
<feature type="transmembrane region" description="Helical" evidence="5">
    <location>
        <begin position="113"/>
        <end position="136"/>
    </location>
</feature>
<organism evidence="6 7">
    <name type="scientific">Lacimicrobium alkaliphilum</name>
    <dbReference type="NCBI Taxonomy" id="1526571"/>
    <lineage>
        <taxon>Bacteria</taxon>
        <taxon>Pseudomonadati</taxon>
        <taxon>Pseudomonadota</taxon>
        <taxon>Gammaproteobacteria</taxon>
        <taxon>Alteromonadales</taxon>
        <taxon>Alteromonadaceae</taxon>
        <taxon>Lacimicrobium</taxon>
    </lineage>
</organism>
<keyword evidence="4 5" id="KW-0472">Membrane</keyword>
<keyword evidence="3 5" id="KW-1133">Transmembrane helix</keyword>
<feature type="transmembrane region" description="Helical" evidence="5">
    <location>
        <begin position="80"/>
        <end position="101"/>
    </location>
</feature>
<dbReference type="KEGG" id="lal:AT746_06890"/>
<dbReference type="HAMAP" id="MF_00902">
    <property type="entry name" value="TatC"/>
    <property type="match status" value="1"/>
</dbReference>
<dbReference type="AlphaFoldDB" id="A0A0U3AH39"/>
<dbReference type="STRING" id="1526571.AT746_06890"/>
<dbReference type="RefSeq" id="WP_062478248.1">
    <property type="nucleotide sequence ID" value="NZ_CP013650.1"/>
</dbReference>
<keyword evidence="7" id="KW-1185">Reference proteome</keyword>
<dbReference type="OrthoDB" id="9777044at2"/>
<dbReference type="PROSITE" id="PS01218">
    <property type="entry name" value="TATC"/>
    <property type="match status" value="1"/>
</dbReference>
<keyword evidence="2 5" id="KW-0812">Transmembrane</keyword>
<dbReference type="Pfam" id="PF00902">
    <property type="entry name" value="TatC"/>
    <property type="match status" value="1"/>
</dbReference>
<dbReference type="InterPro" id="IPR002033">
    <property type="entry name" value="TatC"/>
</dbReference>
<dbReference type="PANTHER" id="PTHR30371:SF0">
    <property type="entry name" value="SEC-INDEPENDENT PROTEIN TRANSLOCASE PROTEIN TATC, CHLOROPLASTIC-RELATED"/>
    <property type="match status" value="1"/>
</dbReference>
<comment type="function">
    <text evidence="5">Part of the twin-arginine translocation (Tat) system that transports large folded proteins containing a characteristic twin-arginine motif in their signal peptide across membranes. Together with TatB, TatC is part of a receptor directly interacting with Tat signal peptides.</text>
</comment>
<gene>
    <name evidence="5" type="primary">tatC</name>
    <name evidence="6" type="ORF">AT746_06890</name>
</gene>
<proteinExistence type="inferred from homology"/>
<comment type="subunit">
    <text evidence="5">The Tat system comprises two distinct complexes: a TatABC complex, containing multiple copies of TatA, TatB and TatC subunits, and a separate TatA complex, containing only TatA subunits. Substrates initially bind to the TatABC complex, which probably triggers association of the separate TatA complex to form the active translocon.</text>
</comment>
<keyword evidence="5" id="KW-0813">Transport</keyword>
<sequence>MTEKDLNLSKAPLLSHLIELRRRLLYCLAFFTLMFIASYFFASQIYAFLQQPLLEIFGPDSGRRMIYTGLHEAFFTYLKLSFFSATFFTLPLMLIQIWRFIAPGLYIHEQHSVSLLLVMTPILFVAGAALAFYVVMPLAWEFFISFESPAKEAAISVELEAKISEYLGLVIKLILAFGLSFELPILLLVMAKAGLVSAQSLAGFRRHAIVVIFLLAALITPPDLISQIALGLPVFALYELSILLIRWTRSDYSRQKNSQSDQAARY</sequence>